<feature type="region of interest" description="Disordered" evidence="1">
    <location>
        <begin position="148"/>
        <end position="215"/>
    </location>
</feature>
<evidence type="ECO:0000313" key="4">
    <source>
        <dbReference type="Proteomes" id="UP001206692"/>
    </source>
</evidence>
<dbReference type="PANTHER" id="PTHR35811:SF1">
    <property type="entry name" value="HTH OST-TYPE DOMAIN-CONTAINING PROTEIN"/>
    <property type="match status" value="1"/>
</dbReference>
<evidence type="ECO:0000313" key="3">
    <source>
        <dbReference type="EMBL" id="MCQ5342815.1"/>
    </source>
</evidence>
<organism evidence="3 4">
    <name type="scientific">Megasphaera massiliensis</name>
    <dbReference type="NCBI Taxonomy" id="1232428"/>
    <lineage>
        <taxon>Bacteria</taxon>
        <taxon>Bacillati</taxon>
        <taxon>Bacillota</taxon>
        <taxon>Negativicutes</taxon>
        <taxon>Veillonellales</taxon>
        <taxon>Veillonellaceae</taxon>
        <taxon>Megasphaera</taxon>
    </lineage>
</organism>
<dbReference type="CDD" id="cd11297">
    <property type="entry name" value="PIN_LabA-like_N_1"/>
    <property type="match status" value="1"/>
</dbReference>
<dbReference type="Pfam" id="PF12872">
    <property type="entry name" value="OST-HTH"/>
    <property type="match status" value="1"/>
</dbReference>
<dbReference type="Gene3D" id="3.40.50.1010">
    <property type="entry name" value="5'-nuclease"/>
    <property type="match status" value="1"/>
</dbReference>
<accession>A0ABT1SU63</accession>
<feature type="domain" description="HTH OST-type" evidence="2">
    <location>
        <begin position="215"/>
        <end position="290"/>
    </location>
</feature>
<dbReference type="CDD" id="cd10146">
    <property type="entry name" value="LabA_like_C"/>
    <property type="match status" value="1"/>
</dbReference>
<evidence type="ECO:0000256" key="1">
    <source>
        <dbReference type="SAM" id="MobiDB-lite"/>
    </source>
</evidence>
<dbReference type="PROSITE" id="PS51644">
    <property type="entry name" value="HTH_OST"/>
    <property type="match status" value="1"/>
</dbReference>
<dbReference type="Proteomes" id="UP001206692">
    <property type="component" value="Unassembled WGS sequence"/>
</dbReference>
<dbReference type="Gene3D" id="3.30.420.610">
    <property type="entry name" value="LOTUS domain-like"/>
    <property type="match status" value="1"/>
</dbReference>
<dbReference type="PANTHER" id="PTHR35811">
    <property type="entry name" value="SLR1870 PROTEIN"/>
    <property type="match status" value="1"/>
</dbReference>
<name>A0ABT1SU63_9FIRM</name>
<keyword evidence="4" id="KW-1185">Reference proteome</keyword>
<proteinExistence type="predicted"/>
<dbReference type="Pfam" id="PF01936">
    <property type="entry name" value="NYN"/>
    <property type="match status" value="1"/>
</dbReference>
<dbReference type="InterPro" id="IPR025605">
    <property type="entry name" value="OST-HTH/LOTUS_dom"/>
</dbReference>
<sequence>MNQEMKLAVLIDAENISSKYIDVILSEANNLGDVVYKRIYGNWTTPQMASWRNTILDNAIQPIQQYSNTIRKNSSDSALIIDAMDLLYKSNLDGFCIVSSDSDFTRLASRLRESQKYVLGMGESKTPRSFISACNKFLYLDVLWEEAEEHDADDMEPAEHEETAAEPETDTAKPEKPEVEAETHPTEVHPNETESEHLPAASEQDPSSGKTPGKDFSTIRQALIKLTEENSDDNGWIFSGTLGNLLSKQFSDFDVRNFGYKKFVPFIESLNLFEVNTFTDEKNRTVKHNYFKLKQTPKRQRRTFRPYYKQRGH</sequence>
<dbReference type="EMBL" id="JANGEW010000012">
    <property type="protein sequence ID" value="MCQ5342815.1"/>
    <property type="molecule type" value="Genomic_DNA"/>
</dbReference>
<comment type="caution">
    <text evidence="3">The sequence shown here is derived from an EMBL/GenBank/DDBJ whole genome shotgun (WGS) entry which is preliminary data.</text>
</comment>
<feature type="compositionally biased region" description="Basic and acidic residues" evidence="1">
    <location>
        <begin position="170"/>
        <end position="197"/>
    </location>
</feature>
<gene>
    <name evidence="3" type="ORF">NE675_07220</name>
</gene>
<dbReference type="InterPro" id="IPR021139">
    <property type="entry name" value="NYN"/>
</dbReference>
<dbReference type="RefSeq" id="WP_154254524.1">
    <property type="nucleotide sequence ID" value="NZ_JAJCIO010000017.1"/>
</dbReference>
<dbReference type="InterPro" id="IPR041966">
    <property type="entry name" value="LOTUS-like"/>
</dbReference>
<reference evidence="3 4" key="1">
    <citation type="submission" date="2022-06" db="EMBL/GenBank/DDBJ databases">
        <title>Isolation of gut microbiota from human fecal samples.</title>
        <authorList>
            <person name="Pamer E.G."/>
            <person name="Barat B."/>
            <person name="Waligurski E."/>
            <person name="Medina S."/>
            <person name="Paddock L."/>
            <person name="Mostad J."/>
        </authorList>
    </citation>
    <scope>NUCLEOTIDE SEQUENCE [LARGE SCALE GENOMIC DNA]</scope>
    <source>
        <strain evidence="3 4">DFI.1.1</strain>
    </source>
</reference>
<protein>
    <submittedName>
        <fullName evidence="3">NYN domain-containing protein</fullName>
    </submittedName>
</protein>
<evidence type="ECO:0000259" key="2">
    <source>
        <dbReference type="PROSITE" id="PS51644"/>
    </source>
</evidence>